<dbReference type="Proteomes" id="UP000234661">
    <property type="component" value="Unassembled WGS sequence"/>
</dbReference>
<evidence type="ECO:0000313" key="2">
    <source>
        <dbReference type="EMBL" id="PLM41593.1"/>
    </source>
</evidence>
<feature type="domain" description="PapC N-terminal" evidence="1">
    <location>
        <begin position="34"/>
        <end position="86"/>
    </location>
</feature>
<dbReference type="InterPro" id="IPR025885">
    <property type="entry name" value="PapC_N"/>
</dbReference>
<dbReference type="Pfam" id="PF13954">
    <property type="entry name" value="PapC_N"/>
    <property type="match status" value="1"/>
</dbReference>
<evidence type="ECO:0000259" key="1">
    <source>
        <dbReference type="Pfam" id="PF13954"/>
    </source>
</evidence>
<comment type="caution">
    <text evidence="2">The sequence shown here is derived from an EMBL/GenBank/DDBJ whole genome shotgun (WGS) entry which is preliminary data.</text>
</comment>
<dbReference type="SUPFAM" id="SSF141729">
    <property type="entry name" value="FimD N-terminal domain-like"/>
    <property type="match status" value="1"/>
</dbReference>
<dbReference type="Gene3D" id="3.10.20.410">
    <property type="match status" value="1"/>
</dbReference>
<evidence type="ECO:0000313" key="3">
    <source>
        <dbReference type="Proteomes" id="UP000234661"/>
    </source>
</evidence>
<gene>
    <name evidence="2" type="ORF">CWM85_41710</name>
</gene>
<accession>A0A2J4XUW0</accession>
<proteinExistence type="predicted"/>
<name>A0A2J4XUW0_9ENTR</name>
<organism evidence="2 3">
    <name type="scientific">Klebsiella michiganensis</name>
    <dbReference type="NCBI Taxonomy" id="1134687"/>
    <lineage>
        <taxon>Bacteria</taxon>
        <taxon>Pseudomonadati</taxon>
        <taxon>Pseudomonadota</taxon>
        <taxon>Gammaproteobacteria</taxon>
        <taxon>Enterobacterales</taxon>
        <taxon>Enterobacteriaceae</taxon>
        <taxon>Klebsiella/Raoultella group</taxon>
        <taxon>Klebsiella</taxon>
    </lineage>
</organism>
<dbReference type="AlphaFoldDB" id="A0A2J4XUW0"/>
<sequence length="88" mass="9844">MKNNHNKWRLNRIAGALAVALLPLCEDVLAREVFNPALLEMDGPHTGVRDLSAYEQAGGQLPGTYRVDIYLNNVFMDTRDVVFQQSKG</sequence>
<dbReference type="EMBL" id="PIET01002779">
    <property type="protein sequence ID" value="PLM41593.1"/>
    <property type="molecule type" value="Genomic_DNA"/>
</dbReference>
<reference evidence="2 3" key="1">
    <citation type="submission" date="2017-11" db="EMBL/GenBank/DDBJ databases">
        <authorList>
            <person name="Han C.G."/>
        </authorList>
    </citation>
    <scope>NUCLEOTIDE SEQUENCE [LARGE SCALE GENOMIC DNA]</scope>
    <source>
        <strain evidence="2 3">A2</strain>
    </source>
</reference>
<feature type="non-terminal residue" evidence="2">
    <location>
        <position position="88"/>
    </location>
</feature>
<protein>
    <submittedName>
        <fullName evidence="2">Fimbrial assembly protein</fullName>
    </submittedName>
</protein>
<dbReference type="InterPro" id="IPR037224">
    <property type="entry name" value="PapC_N_sf"/>
</dbReference>
<reference evidence="2 3" key="2">
    <citation type="submission" date="2018-01" db="EMBL/GenBank/DDBJ databases">
        <title>Genomic study of Klebsiella pneumoniae.</title>
        <authorList>
            <person name="Yang Y."/>
            <person name="Bicalho R."/>
        </authorList>
    </citation>
    <scope>NUCLEOTIDE SEQUENCE [LARGE SCALE GENOMIC DNA]</scope>
    <source>
        <strain evidence="2 3">A2</strain>
    </source>
</reference>